<sequence length="373" mass="40865">MHVLFCNWRDTRNPEGGGSERYVESMARGLVAEGHRVTIACAAHGHAPPDEVVDGIRFVRRGTKLDIYLRTFLALLLGRYGKVDVVVDVQNGLPFFTRLATRKPVVVLVHHVHREQWPVVYPGLIGTIGWWIESRFAPVLYRHCQYVAVSIATKLELIELGVDGDRIAIIHNGNDPAPVAGVLRSPTPRICVVGRLVPHKQVEHAIDAVAAMAADHPDLVLDVIGAGWWDEELRAYAVARGVSDRVVFHGFVDGTRKHELLAQSWVMALPSLKEGWGIVVGEAGGHATPTVAYSTAGGTTESIDHKDTGLLVDTPSQLTAALRELIEDRELREFLGRGALAKSFTFSWESSQQAFSRVVTAAAAGRRPARIRA</sequence>
<evidence type="ECO:0000259" key="4">
    <source>
        <dbReference type="Pfam" id="PF00534"/>
    </source>
</evidence>
<dbReference type="PANTHER" id="PTHR12526">
    <property type="entry name" value="GLYCOSYLTRANSFERASE"/>
    <property type="match status" value="1"/>
</dbReference>
<keyword evidence="2" id="KW-0328">Glycosyltransferase</keyword>
<proteinExistence type="inferred from homology"/>
<dbReference type="GO" id="GO:0016757">
    <property type="term" value="F:glycosyltransferase activity"/>
    <property type="evidence" value="ECO:0007669"/>
    <property type="project" value="UniProtKB-KW"/>
</dbReference>
<dbReference type="InterPro" id="IPR001296">
    <property type="entry name" value="Glyco_trans_1"/>
</dbReference>
<dbReference type="Gene3D" id="3.40.50.2000">
    <property type="entry name" value="Glycogen Phosphorylase B"/>
    <property type="match status" value="2"/>
</dbReference>
<dbReference type="EMBL" id="CP045737">
    <property type="protein sequence ID" value="QGG41169.1"/>
    <property type="molecule type" value="Genomic_DNA"/>
</dbReference>
<dbReference type="PANTHER" id="PTHR12526:SF640">
    <property type="entry name" value="COLANIC ACID BIOSYNTHESIS GLYCOSYLTRANSFERASE WCAL-RELATED"/>
    <property type="match status" value="1"/>
</dbReference>
<dbReference type="Pfam" id="PF00534">
    <property type="entry name" value="Glycos_transf_1"/>
    <property type="match status" value="1"/>
</dbReference>
<gene>
    <name evidence="6" type="ORF">GEV26_07215</name>
</gene>
<evidence type="ECO:0000256" key="2">
    <source>
        <dbReference type="ARBA" id="ARBA00022676"/>
    </source>
</evidence>
<accession>A0A5Q2MHB8</accession>
<keyword evidence="7" id="KW-1185">Reference proteome</keyword>
<comment type="similarity">
    <text evidence="1">Belongs to the glycosyltransferase group 1 family. Glycosyltransferase 4 subfamily.</text>
</comment>
<dbReference type="RefSeq" id="WP_153652438.1">
    <property type="nucleotide sequence ID" value="NZ_CP045737.1"/>
</dbReference>
<evidence type="ECO:0000256" key="3">
    <source>
        <dbReference type="ARBA" id="ARBA00022679"/>
    </source>
</evidence>
<protein>
    <submittedName>
        <fullName evidence="6">Glycosyltransferase</fullName>
    </submittedName>
</protein>
<dbReference type="KEGG" id="aef:GEV26_07215"/>
<dbReference type="Proteomes" id="UP000392064">
    <property type="component" value="Chromosome"/>
</dbReference>
<evidence type="ECO:0000313" key="7">
    <source>
        <dbReference type="Proteomes" id="UP000392064"/>
    </source>
</evidence>
<dbReference type="Pfam" id="PF13439">
    <property type="entry name" value="Glyco_transf_4"/>
    <property type="match status" value="1"/>
</dbReference>
<dbReference type="InterPro" id="IPR028098">
    <property type="entry name" value="Glyco_trans_4-like_N"/>
</dbReference>
<reference evidence="6 7" key="1">
    <citation type="submission" date="2019-11" db="EMBL/GenBank/DDBJ databases">
        <authorList>
            <person name="Li J."/>
        </authorList>
    </citation>
    <scope>NUCLEOTIDE SEQUENCE [LARGE SCALE GENOMIC DNA]</scope>
    <source>
        <strain evidence="6 7">MF47</strain>
    </source>
</reference>
<evidence type="ECO:0000256" key="1">
    <source>
        <dbReference type="ARBA" id="ARBA00009481"/>
    </source>
</evidence>
<keyword evidence="3 6" id="KW-0808">Transferase</keyword>
<feature type="domain" description="Glycosyl transferase family 1" evidence="4">
    <location>
        <begin position="186"/>
        <end position="337"/>
    </location>
</feature>
<evidence type="ECO:0000259" key="5">
    <source>
        <dbReference type="Pfam" id="PF13439"/>
    </source>
</evidence>
<feature type="domain" description="Glycosyltransferase subfamily 4-like N-terminal" evidence="5">
    <location>
        <begin position="17"/>
        <end position="176"/>
    </location>
</feature>
<name>A0A5Q2MHB8_9ACTN</name>
<dbReference type="AlphaFoldDB" id="A0A5Q2MHB8"/>
<evidence type="ECO:0000313" key="6">
    <source>
        <dbReference type="EMBL" id="QGG41169.1"/>
    </source>
</evidence>
<dbReference type="SUPFAM" id="SSF53756">
    <property type="entry name" value="UDP-Glycosyltransferase/glycogen phosphorylase"/>
    <property type="match status" value="1"/>
</dbReference>
<dbReference type="CDD" id="cd03801">
    <property type="entry name" value="GT4_PimA-like"/>
    <property type="match status" value="1"/>
</dbReference>
<organism evidence="6 7">
    <name type="scientific">Aeromicrobium yanjiei</name>
    <dbReference type="NCBI Taxonomy" id="2662028"/>
    <lineage>
        <taxon>Bacteria</taxon>
        <taxon>Bacillati</taxon>
        <taxon>Actinomycetota</taxon>
        <taxon>Actinomycetes</taxon>
        <taxon>Propionibacteriales</taxon>
        <taxon>Nocardioidaceae</taxon>
        <taxon>Aeromicrobium</taxon>
    </lineage>
</organism>